<evidence type="ECO:0000256" key="3">
    <source>
        <dbReference type="ARBA" id="ARBA00022475"/>
    </source>
</evidence>
<feature type="transmembrane region" description="Helical" evidence="9">
    <location>
        <begin position="154"/>
        <end position="179"/>
    </location>
</feature>
<dbReference type="InterPro" id="IPR050790">
    <property type="entry name" value="ExbB/TolQ_transport"/>
</dbReference>
<dbReference type="PANTHER" id="PTHR30625">
    <property type="entry name" value="PROTEIN TOLQ"/>
    <property type="match status" value="1"/>
</dbReference>
<gene>
    <name evidence="11" type="ORF">NDI38_16545</name>
</gene>
<evidence type="ECO:0000256" key="4">
    <source>
        <dbReference type="ARBA" id="ARBA00022692"/>
    </source>
</evidence>
<dbReference type="PANTHER" id="PTHR30625:SF15">
    <property type="entry name" value="BIOPOLYMER TRANSPORT PROTEIN EXBB"/>
    <property type="match status" value="1"/>
</dbReference>
<dbReference type="RefSeq" id="WP_199305074.1">
    <property type="nucleotide sequence ID" value="NZ_JAMPLM010000014.1"/>
</dbReference>
<evidence type="ECO:0000256" key="1">
    <source>
        <dbReference type="ARBA" id="ARBA00004651"/>
    </source>
</evidence>
<comment type="similarity">
    <text evidence="8">Belongs to the exbB/tolQ family.</text>
</comment>
<comment type="subcellular location">
    <subcellularLocation>
        <location evidence="1">Cell membrane</location>
        <topology evidence="1">Multi-pass membrane protein</topology>
    </subcellularLocation>
    <subcellularLocation>
        <location evidence="8">Membrane</location>
        <topology evidence="8">Multi-pass membrane protein</topology>
    </subcellularLocation>
</comment>
<dbReference type="EMBL" id="JAMPLM010000014">
    <property type="protein sequence ID" value="MEP1060047.1"/>
    <property type="molecule type" value="Genomic_DNA"/>
</dbReference>
<evidence type="ECO:0000256" key="5">
    <source>
        <dbReference type="ARBA" id="ARBA00022927"/>
    </source>
</evidence>
<feature type="transmembrane region" description="Helical" evidence="9">
    <location>
        <begin position="15"/>
        <end position="36"/>
    </location>
</feature>
<protein>
    <submittedName>
        <fullName evidence="11">MotA/TolQ/ExbB proton channel family protein</fullName>
    </submittedName>
</protein>
<keyword evidence="7 9" id="KW-0472">Membrane</keyword>
<keyword evidence="3" id="KW-1003">Cell membrane</keyword>
<organism evidence="11 12">
    <name type="scientific">Stenomitos frigidus AS-A4</name>
    <dbReference type="NCBI Taxonomy" id="2933935"/>
    <lineage>
        <taxon>Bacteria</taxon>
        <taxon>Bacillati</taxon>
        <taxon>Cyanobacteriota</taxon>
        <taxon>Cyanophyceae</taxon>
        <taxon>Leptolyngbyales</taxon>
        <taxon>Leptolyngbyaceae</taxon>
        <taxon>Stenomitos</taxon>
    </lineage>
</organism>
<evidence type="ECO:0000313" key="11">
    <source>
        <dbReference type="EMBL" id="MEP1060047.1"/>
    </source>
</evidence>
<keyword evidence="4 9" id="KW-0812">Transmembrane</keyword>
<evidence type="ECO:0000256" key="7">
    <source>
        <dbReference type="ARBA" id="ARBA00023136"/>
    </source>
</evidence>
<reference evidence="11 12" key="1">
    <citation type="submission" date="2022-04" db="EMBL/GenBank/DDBJ databases">
        <title>Positive selection, recombination, and allopatry shape intraspecific diversity of widespread and dominant cyanobacteria.</title>
        <authorList>
            <person name="Wei J."/>
            <person name="Shu W."/>
            <person name="Hu C."/>
        </authorList>
    </citation>
    <scope>NUCLEOTIDE SEQUENCE [LARGE SCALE GENOMIC DNA]</scope>
    <source>
        <strain evidence="11 12">AS-A4</strain>
    </source>
</reference>
<keyword evidence="6 9" id="KW-1133">Transmembrane helix</keyword>
<evidence type="ECO:0000256" key="6">
    <source>
        <dbReference type="ARBA" id="ARBA00022989"/>
    </source>
</evidence>
<dbReference type="Proteomes" id="UP001476950">
    <property type="component" value="Unassembled WGS sequence"/>
</dbReference>
<evidence type="ECO:0000313" key="12">
    <source>
        <dbReference type="Proteomes" id="UP001476950"/>
    </source>
</evidence>
<name>A0ABV0KLP5_9CYAN</name>
<proteinExistence type="inferred from homology"/>
<keyword evidence="12" id="KW-1185">Reference proteome</keyword>
<keyword evidence="2 8" id="KW-0813">Transport</keyword>
<keyword evidence="5 8" id="KW-0653">Protein transport</keyword>
<evidence type="ECO:0000256" key="2">
    <source>
        <dbReference type="ARBA" id="ARBA00022448"/>
    </source>
</evidence>
<dbReference type="PROSITE" id="PS51257">
    <property type="entry name" value="PROKAR_LIPOPROTEIN"/>
    <property type="match status" value="1"/>
</dbReference>
<evidence type="ECO:0000256" key="9">
    <source>
        <dbReference type="SAM" id="Phobius"/>
    </source>
</evidence>
<comment type="caution">
    <text evidence="11">The sequence shown here is derived from an EMBL/GenBank/DDBJ whole genome shotgun (WGS) entry which is preliminary data.</text>
</comment>
<sequence length="234" mass="25315">MSNRLFDLVMQGGMVMYPLMGLSVATLACGLDRGLFWYRLSRHEQRVAHDVLEAAHYDLDQAIAIAERANDQPIARFLLAPLKLRHPTPETFRLALEAAGDKEFVKMHKGNKLLESTVGLAPLLGLLGTVTGLIQTFGNLNIGGGGTTASATKAAAGIGEALISTAAGMLIAIFALALFRLLVSFQAREVDYFSEVGTELELIYRQVWYAPAPNGNGQASYPVDPIPEEGYPVR</sequence>
<feature type="transmembrane region" description="Helical" evidence="9">
    <location>
        <begin position="113"/>
        <end position="134"/>
    </location>
</feature>
<dbReference type="InterPro" id="IPR002898">
    <property type="entry name" value="MotA_ExbB_proton_chnl"/>
</dbReference>
<accession>A0ABV0KLP5</accession>
<dbReference type="Pfam" id="PF01618">
    <property type="entry name" value="MotA_ExbB"/>
    <property type="match status" value="1"/>
</dbReference>
<evidence type="ECO:0000259" key="10">
    <source>
        <dbReference type="Pfam" id="PF01618"/>
    </source>
</evidence>
<evidence type="ECO:0000256" key="8">
    <source>
        <dbReference type="RuleBase" id="RU004057"/>
    </source>
</evidence>
<feature type="domain" description="MotA/TolQ/ExbB proton channel" evidence="10">
    <location>
        <begin position="70"/>
        <end position="193"/>
    </location>
</feature>